<evidence type="ECO:0000313" key="4">
    <source>
        <dbReference type="Proteomes" id="UP000812440"/>
    </source>
</evidence>
<feature type="domain" description="Collagenase NC10/endostatin" evidence="1">
    <location>
        <begin position="75"/>
        <end position="240"/>
    </location>
</feature>
<proteinExistence type="predicted"/>
<reference evidence="3" key="1">
    <citation type="thesis" date="2020" institute="ProQuest LLC" country="789 East Eisenhower Parkway, Ann Arbor, MI, USA">
        <title>Comparative Genomics and Chromosome Evolution.</title>
        <authorList>
            <person name="Mudd A.B."/>
        </authorList>
    </citation>
    <scope>NUCLEOTIDE SEQUENCE</scope>
    <source>
        <strain evidence="3">Female2</strain>
        <tissue evidence="3">Blood</tissue>
    </source>
</reference>
<evidence type="ECO:0000259" key="2">
    <source>
        <dbReference type="Pfam" id="PF20010"/>
    </source>
</evidence>
<comment type="caution">
    <text evidence="3">The sequence shown here is derived from an EMBL/GenBank/DDBJ whole genome shotgun (WGS) entry which is preliminary data.</text>
</comment>
<evidence type="ECO:0000313" key="3">
    <source>
        <dbReference type="EMBL" id="KAG8446724.1"/>
    </source>
</evidence>
<gene>
    <name evidence="3" type="ORF">GDO86_014256</name>
</gene>
<dbReference type="OrthoDB" id="10060752at2759"/>
<dbReference type="InterPro" id="IPR016186">
    <property type="entry name" value="C-type_lectin-like/link_sf"/>
</dbReference>
<dbReference type="Pfam" id="PF20010">
    <property type="entry name" value="Collagen_trimer"/>
    <property type="match status" value="1"/>
</dbReference>
<organism evidence="3 4">
    <name type="scientific">Hymenochirus boettgeri</name>
    <name type="common">Congo dwarf clawed frog</name>
    <dbReference type="NCBI Taxonomy" id="247094"/>
    <lineage>
        <taxon>Eukaryota</taxon>
        <taxon>Metazoa</taxon>
        <taxon>Chordata</taxon>
        <taxon>Craniata</taxon>
        <taxon>Vertebrata</taxon>
        <taxon>Euteleostomi</taxon>
        <taxon>Amphibia</taxon>
        <taxon>Batrachia</taxon>
        <taxon>Anura</taxon>
        <taxon>Pipoidea</taxon>
        <taxon>Pipidae</taxon>
        <taxon>Pipinae</taxon>
        <taxon>Hymenochirus</taxon>
    </lineage>
</organism>
<dbReference type="Proteomes" id="UP000812440">
    <property type="component" value="Chromosome 8_10"/>
</dbReference>
<dbReference type="Gene3D" id="3.10.100.10">
    <property type="entry name" value="Mannose-Binding Protein A, subunit A"/>
    <property type="match status" value="1"/>
</dbReference>
<dbReference type="AlphaFoldDB" id="A0A8T2JTA7"/>
<dbReference type="Gene3D" id="3.40.1620.70">
    <property type="match status" value="1"/>
</dbReference>
<protein>
    <submittedName>
        <fullName evidence="3">Uncharacterized protein</fullName>
    </submittedName>
</protein>
<dbReference type="Pfam" id="PF06482">
    <property type="entry name" value="Endostatin"/>
    <property type="match status" value="1"/>
</dbReference>
<dbReference type="InterPro" id="IPR016187">
    <property type="entry name" value="CTDL_fold"/>
</dbReference>
<dbReference type="InterPro" id="IPR045463">
    <property type="entry name" value="XV/XVIII_trimerization_dom"/>
</dbReference>
<dbReference type="InterPro" id="IPR010515">
    <property type="entry name" value="Collagenase_NC10/endostatin"/>
</dbReference>
<feature type="domain" description="Collagen type XV/XVIII trimerization" evidence="2">
    <location>
        <begin position="1"/>
        <end position="37"/>
    </location>
</feature>
<name>A0A8T2JTA7_9PIPI</name>
<evidence type="ECO:0000259" key="1">
    <source>
        <dbReference type="Pfam" id="PF06482"/>
    </source>
</evidence>
<dbReference type="EMBL" id="JAACNH010000003">
    <property type="protein sequence ID" value="KAG8446724.1"/>
    <property type="molecule type" value="Genomic_DNA"/>
</dbReference>
<keyword evidence="4" id="KW-1185">Reference proteome</keyword>
<accession>A0A8T2JTA7</accession>
<sequence length="246" mass="27910">MIQAWEEVTEGSLVYVRDQGSAFFRTSVGWSRILLEDSDLVFFADDPRVPEEEESQNTNRDVQVPRSISTRIPSLRLVALNVPLSGDMSGIRGADLQCYRQALEMSLYGTFRAVLSSSSQSLSTIVKKTDHNLPIVNMRGDLLLKNWNSLLDNKLDSKNTVPILSFNGRNILTDPLWPLKAFWHGTSQRGNPIRNRNCREWRSSSKLEGIGSAVTERWLLDNDSYSCTQPLAVLCIEVAFSYLYMW</sequence>
<dbReference type="SUPFAM" id="SSF56436">
    <property type="entry name" value="C-type lectin-like"/>
    <property type="match status" value="1"/>
</dbReference>